<dbReference type="InterPro" id="IPR019080">
    <property type="entry name" value="YqaJ_viral_recombinase"/>
</dbReference>
<dbReference type="SUPFAM" id="SSF52980">
    <property type="entry name" value="Restriction endonuclease-like"/>
    <property type="match status" value="1"/>
</dbReference>
<feature type="domain" description="YqaJ viral recombinase" evidence="1">
    <location>
        <begin position="28"/>
        <end position="164"/>
    </location>
</feature>
<dbReference type="InterPro" id="IPR011604">
    <property type="entry name" value="PDDEXK-like_dom_sf"/>
</dbReference>
<keyword evidence="2" id="KW-0378">Hydrolase</keyword>
<proteinExistence type="predicted"/>
<organism evidence="2 3">
    <name type="scientific">Zhongshania marina</name>
    <dbReference type="NCBI Taxonomy" id="2304603"/>
    <lineage>
        <taxon>Bacteria</taxon>
        <taxon>Pseudomonadati</taxon>
        <taxon>Pseudomonadota</taxon>
        <taxon>Gammaproteobacteria</taxon>
        <taxon>Cellvibrionales</taxon>
        <taxon>Spongiibacteraceae</taxon>
        <taxon>Zhongshania</taxon>
    </lineage>
</organism>
<dbReference type="Gene3D" id="3.90.320.10">
    <property type="match status" value="1"/>
</dbReference>
<gene>
    <name evidence="2" type="ORF">C0068_16340</name>
</gene>
<accession>A0A2S4HC21</accession>
<protein>
    <submittedName>
        <fullName evidence="2">Endonuclease</fullName>
    </submittedName>
</protein>
<dbReference type="NCBIfam" id="TIGR03033">
    <property type="entry name" value="phage_rel_nuc"/>
    <property type="match status" value="1"/>
</dbReference>
<dbReference type="Pfam" id="PF09588">
    <property type="entry name" value="YqaJ"/>
    <property type="match status" value="1"/>
</dbReference>
<keyword evidence="2" id="KW-0540">Nuclease</keyword>
<dbReference type="GO" id="GO:0004519">
    <property type="term" value="F:endonuclease activity"/>
    <property type="evidence" value="ECO:0007669"/>
    <property type="project" value="UniProtKB-KW"/>
</dbReference>
<dbReference type="AlphaFoldDB" id="A0A2S4HC21"/>
<dbReference type="Proteomes" id="UP000237222">
    <property type="component" value="Unassembled WGS sequence"/>
</dbReference>
<evidence type="ECO:0000259" key="1">
    <source>
        <dbReference type="Pfam" id="PF09588"/>
    </source>
</evidence>
<keyword evidence="2" id="KW-0255">Endonuclease</keyword>
<comment type="caution">
    <text evidence="2">The sequence shown here is derived from an EMBL/GenBank/DDBJ whole genome shotgun (WGS) entry which is preliminary data.</text>
</comment>
<sequence>MGAPAKITTSADGNASFYVVDLNQKSDEWLEWRSEGITASDIPIILGLSPYKTPYQLWAEKTGRFNTADISANPNVKRGNRLEDKARQVSENRAGQLLVPSCGEYRDWRPFRASFDGLDENFKPHEFKAPSDAQWEDVKAKGVNSAAYIMYEAQTQAQAIVAGQNEGILLFYRETENGPEDMEFPISVSEGQKISILNHAKWFWNLVETNTPPEKDPERDVFEPAEGDDYFAWRSYADIWRDNHSRMKALKEQLSELDKDQKAVQKQMITMMGPFMQADVGGVKISLFVKQGNIDYKSFLADKFPGQDFELELENYRKDSRSESRFTKSEDALVNIEIPEQLKGRSSYF</sequence>
<dbReference type="OrthoDB" id="9135654at2"/>
<dbReference type="InterPro" id="IPR011335">
    <property type="entry name" value="Restrct_endonuc-II-like"/>
</dbReference>
<dbReference type="InterPro" id="IPR017482">
    <property type="entry name" value="Lambda-type_endonuclease"/>
</dbReference>
<dbReference type="EMBL" id="PQGG01000038">
    <property type="protein sequence ID" value="POP51508.1"/>
    <property type="molecule type" value="Genomic_DNA"/>
</dbReference>
<name>A0A2S4HC21_9GAMM</name>
<reference evidence="2 3" key="1">
    <citation type="submission" date="2018-01" db="EMBL/GenBank/DDBJ databases">
        <authorList>
            <person name="Yu X.-D."/>
        </authorList>
    </citation>
    <scope>NUCLEOTIDE SEQUENCE [LARGE SCALE GENOMIC DNA]</scope>
    <source>
        <strain evidence="2 3">ZX-21</strain>
    </source>
</reference>
<dbReference type="RefSeq" id="WP_103685550.1">
    <property type="nucleotide sequence ID" value="NZ_PQGG01000038.1"/>
</dbReference>
<evidence type="ECO:0000313" key="3">
    <source>
        <dbReference type="Proteomes" id="UP000237222"/>
    </source>
</evidence>
<evidence type="ECO:0000313" key="2">
    <source>
        <dbReference type="EMBL" id="POP51508.1"/>
    </source>
</evidence>